<dbReference type="Pfam" id="PF04854">
    <property type="entry name" value="DUF624"/>
    <property type="match status" value="1"/>
</dbReference>
<proteinExistence type="predicted"/>
<organism evidence="2 3">
    <name type="scientific">Anaerobacillus alkaliphilus</name>
    <dbReference type="NCBI Taxonomy" id="1548597"/>
    <lineage>
        <taxon>Bacteria</taxon>
        <taxon>Bacillati</taxon>
        <taxon>Bacillota</taxon>
        <taxon>Bacilli</taxon>
        <taxon>Bacillales</taxon>
        <taxon>Bacillaceae</taxon>
        <taxon>Anaerobacillus</taxon>
    </lineage>
</organism>
<sequence>MVNSFFYRICEWIMRFALLNFLWISFTLLGFIVLGFFPATVAMFTVVRKWIMKQSDIAIWKTFFTSYKSEWLRSNLFGIIILGLGGIIYLEFTVIKDTNDLLLQVSKYPLFLLFLLFCVLLLYGFPTYVHYRVRLYQVFKNSLLVSLINPFFTIVMVLGLALIYLLVKILPPLLLFFGGSASAYFIMWCCYQAFLNVQARKDKLSTSVDN</sequence>
<dbReference type="Proteomes" id="UP000290649">
    <property type="component" value="Unassembled WGS sequence"/>
</dbReference>
<gene>
    <name evidence="2" type="ORF">DS745_06255</name>
</gene>
<evidence type="ECO:0000313" key="2">
    <source>
        <dbReference type="EMBL" id="RXJ02571.1"/>
    </source>
</evidence>
<protein>
    <submittedName>
        <fullName evidence="2">DUF624 domain-containing protein</fullName>
    </submittedName>
</protein>
<dbReference type="RefSeq" id="WP_129077416.1">
    <property type="nucleotide sequence ID" value="NZ_QOUX01000023.1"/>
</dbReference>
<keyword evidence="1" id="KW-0472">Membrane</keyword>
<dbReference type="AlphaFoldDB" id="A0A4Q0VV58"/>
<dbReference type="OrthoDB" id="2182676at2"/>
<feature type="transmembrane region" description="Helical" evidence="1">
    <location>
        <begin position="143"/>
        <end position="167"/>
    </location>
</feature>
<feature type="transmembrane region" description="Helical" evidence="1">
    <location>
        <begin position="21"/>
        <end position="47"/>
    </location>
</feature>
<reference evidence="2 3" key="1">
    <citation type="journal article" date="2019" name="Int. J. Syst. Evol. Microbiol.">
        <title>Anaerobacillus alkaliphilus sp. nov., a novel alkaliphilic and moderately halophilic bacterium.</title>
        <authorList>
            <person name="Borsodi A.K."/>
            <person name="Aszalos J.M."/>
            <person name="Bihari P."/>
            <person name="Nagy I."/>
            <person name="Schumann P."/>
            <person name="Sproer C."/>
            <person name="Kovacs A.L."/>
            <person name="Boka K."/>
            <person name="Dobosy P."/>
            <person name="Ovari M."/>
            <person name="Szili-Kovacs T."/>
            <person name="Toth E."/>
        </authorList>
    </citation>
    <scope>NUCLEOTIDE SEQUENCE [LARGE SCALE GENOMIC DNA]</scope>
    <source>
        <strain evidence="2 3">B16-10</strain>
    </source>
</reference>
<keyword evidence="1" id="KW-0812">Transmembrane</keyword>
<evidence type="ECO:0000313" key="3">
    <source>
        <dbReference type="Proteomes" id="UP000290649"/>
    </source>
</evidence>
<comment type="caution">
    <text evidence="2">The sequence shown here is derived from an EMBL/GenBank/DDBJ whole genome shotgun (WGS) entry which is preliminary data.</text>
</comment>
<name>A0A4Q0VV58_9BACI</name>
<keyword evidence="3" id="KW-1185">Reference proteome</keyword>
<accession>A0A4Q0VV58</accession>
<evidence type="ECO:0000256" key="1">
    <source>
        <dbReference type="SAM" id="Phobius"/>
    </source>
</evidence>
<dbReference type="EMBL" id="QOUX01000023">
    <property type="protein sequence ID" value="RXJ02571.1"/>
    <property type="molecule type" value="Genomic_DNA"/>
</dbReference>
<feature type="transmembrane region" description="Helical" evidence="1">
    <location>
        <begin position="71"/>
        <end position="90"/>
    </location>
</feature>
<feature type="transmembrane region" description="Helical" evidence="1">
    <location>
        <begin position="173"/>
        <end position="194"/>
    </location>
</feature>
<keyword evidence="1" id="KW-1133">Transmembrane helix</keyword>
<dbReference type="InterPro" id="IPR006938">
    <property type="entry name" value="DUF624"/>
</dbReference>
<feature type="transmembrane region" description="Helical" evidence="1">
    <location>
        <begin position="110"/>
        <end position="131"/>
    </location>
</feature>